<protein>
    <recommendedName>
        <fullName evidence="3">RING-type E3 ubiquitin transferase</fullName>
        <ecNumber evidence="3">2.3.2.27</ecNumber>
    </recommendedName>
</protein>
<sequence>MVEYTNDANPVQLPCKHNFCLNCVVQCYTKGFLLCAICKTCYGTMIGSMPPGKLSISHHPPGTIPLEGHENEGTIVLNMHIKSGIQGPDHPNPGEPYDGTSRTAYLPDNSEGRELLELFKVAWERKLMFRVGTSVTTGAENQVVWNGIHMKTNTHGGATSFGYPDPTYGQRVKEELAAKNIK</sequence>
<dbReference type="GO" id="GO:0007219">
    <property type="term" value="P:Notch signaling pathway"/>
    <property type="evidence" value="ECO:0007669"/>
    <property type="project" value="InterPro"/>
</dbReference>
<accession>A0A6B2LJN9</accession>
<keyword evidence="5" id="KW-0479">Metal-binding</keyword>
<evidence type="ECO:0000256" key="1">
    <source>
        <dbReference type="ARBA" id="ARBA00000900"/>
    </source>
</evidence>
<comment type="pathway">
    <text evidence="2">Protein modification; protein ubiquitination.</text>
</comment>
<proteinExistence type="predicted"/>
<keyword evidence="6" id="KW-0863">Zinc-finger</keyword>
<evidence type="ECO:0000256" key="8">
    <source>
        <dbReference type="SAM" id="MobiDB-lite"/>
    </source>
</evidence>
<dbReference type="SUPFAM" id="SSF57850">
    <property type="entry name" value="RING/U-box"/>
    <property type="match status" value="1"/>
</dbReference>
<dbReference type="InterPro" id="IPR039398">
    <property type="entry name" value="Deltex_fam"/>
</dbReference>
<dbReference type="GO" id="GO:0061630">
    <property type="term" value="F:ubiquitin protein ligase activity"/>
    <property type="evidence" value="ECO:0007669"/>
    <property type="project" value="UniProtKB-EC"/>
</dbReference>
<evidence type="ECO:0000256" key="4">
    <source>
        <dbReference type="ARBA" id="ARBA00022679"/>
    </source>
</evidence>
<dbReference type="Gene3D" id="3.30.390.130">
    <property type="match status" value="1"/>
</dbReference>
<dbReference type="Gene3D" id="3.30.40.10">
    <property type="entry name" value="Zinc/RING finger domain, C3HC4 (zinc finger)"/>
    <property type="match status" value="1"/>
</dbReference>
<dbReference type="InterPro" id="IPR013083">
    <property type="entry name" value="Znf_RING/FYVE/PHD"/>
</dbReference>
<dbReference type="InterPro" id="IPR017907">
    <property type="entry name" value="Znf_RING_CS"/>
</dbReference>
<evidence type="ECO:0000256" key="3">
    <source>
        <dbReference type="ARBA" id="ARBA00012483"/>
    </source>
</evidence>
<dbReference type="CDD" id="cd09633">
    <property type="entry name" value="Deltex_C"/>
    <property type="match status" value="1"/>
</dbReference>
<keyword evidence="4" id="KW-0808">Transferase</keyword>
<evidence type="ECO:0000256" key="6">
    <source>
        <dbReference type="ARBA" id="ARBA00022771"/>
    </source>
</evidence>
<feature type="region of interest" description="Disordered" evidence="8">
    <location>
        <begin position="84"/>
        <end position="103"/>
    </location>
</feature>
<dbReference type="AlphaFoldDB" id="A0A6B2LJN9"/>
<evidence type="ECO:0000313" key="10">
    <source>
        <dbReference type="EMBL" id="NDV37306.1"/>
    </source>
</evidence>
<dbReference type="PANTHER" id="PTHR12622">
    <property type="entry name" value="DELTEX-RELATED"/>
    <property type="match status" value="1"/>
</dbReference>
<name>A0A6B2LJN9_9EUKA</name>
<dbReference type="PROSITE" id="PS00518">
    <property type="entry name" value="ZF_RING_1"/>
    <property type="match status" value="1"/>
</dbReference>
<dbReference type="InterPro" id="IPR039396">
    <property type="entry name" value="Deltex_C"/>
</dbReference>
<dbReference type="Pfam" id="PF18102">
    <property type="entry name" value="DTC"/>
    <property type="match status" value="1"/>
</dbReference>
<dbReference type="InterPro" id="IPR039399">
    <property type="entry name" value="Deltex_C_sf"/>
</dbReference>
<evidence type="ECO:0000256" key="7">
    <source>
        <dbReference type="ARBA" id="ARBA00022833"/>
    </source>
</evidence>
<dbReference type="GO" id="GO:0016567">
    <property type="term" value="P:protein ubiquitination"/>
    <property type="evidence" value="ECO:0007669"/>
    <property type="project" value="UniProtKB-UniPathway"/>
</dbReference>
<keyword evidence="7" id="KW-0862">Zinc</keyword>
<dbReference type="EC" id="2.3.2.27" evidence="3"/>
<organism evidence="10">
    <name type="scientific">Arcella intermedia</name>
    <dbReference type="NCBI Taxonomy" id="1963864"/>
    <lineage>
        <taxon>Eukaryota</taxon>
        <taxon>Amoebozoa</taxon>
        <taxon>Tubulinea</taxon>
        <taxon>Elardia</taxon>
        <taxon>Arcellinida</taxon>
        <taxon>Sphaerothecina</taxon>
        <taxon>Arcellidae</taxon>
        <taxon>Arcella</taxon>
    </lineage>
</organism>
<evidence type="ECO:0000259" key="9">
    <source>
        <dbReference type="Pfam" id="PF18102"/>
    </source>
</evidence>
<evidence type="ECO:0000256" key="5">
    <source>
        <dbReference type="ARBA" id="ARBA00022723"/>
    </source>
</evidence>
<reference evidence="10" key="1">
    <citation type="journal article" date="2020" name="J. Eukaryot. Microbiol.">
        <title>De novo Sequencing, Assembly and Annotation of the Transcriptome for the Free-Living Testate Amoeba Arcella intermedia.</title>
        <authorList>
            <person name="Ribeiro G.M."/>
            <person name="Porfirio-Sousa A.L."/>
            <person name="Maurer-Alcala X.X."/>
            <person name="Katz L.A."/>
            <person name="Lahr D.J.G."/>
        </authorList>
    </citation>
    <scope>NUCLEOTIDE SEQUENCE</scope>
</reference>
<feature type="domain" description="Deltex C-terminal" evidence="9">
    <location>
        <begin position="47"/>
        <end position="181"/>
    </location>
</feature>
<dbReference type="EMBL" id="GIBP01008337">
    <property type="protein sequence ID" value="NDV37306.1"/>
    <property type="molecule type" value="Transcribed_RNA"/>
</dbReference>
<dbReference type="GO" id="GO:0008270">
    <property type="term" value="F:zinc ion binding"/>
    <property type="evidence" value="ECO:0007669"/>
    <property type="project" value="UniProtKB-KW"/>
</dbReference>
<evidence type="ECO:0000256" key="2">
    <source>
        <dbReference type="ARBA" id="ARBA00004906"/>
    </source>
</evidence>
<dbReference type="UniPathway" id="UPA00143"/>
<comment type="catalytic activity">
    <reaction evidence="1">
        <text>S-ubiquitinyl-[E2 ubiquitin-conjugating enzyme]-L-cysteine + [acceptor protein]-L-lysine = [E2 ubiquitin-conjugating enzyme]-L-cysteine + N(6)-ubiquitinyl-[acceptor protein]-L-lysine.</text>
        <dbReference type="EC" id="2.3.2.27"/>
    </reaction>
</comment>